<evidence type="ECO:0000313" key="2">
    <source>
        <dbReference type="Proteomes" id="UP000048984"/>
    </source>
</evidence>
<comment type="caution">
    <text evidence="1">The sequence shown here is derived from an EMBL/GenBank/DDBJ whole genome shotgun (WGS) entry which is preliminary data.</text>
</comment>
<dbReference type="AlphaFoldDB" id="A0A0P6W1C3"/>
<evidence type="ECO:0000313" key="1">
    <source>
        <dbReference type="EMBL" id="KPL51963.1"/>
    </source>
</evidence>
<gene>
    <name evidence="1" type="ORF">ABB55_06760</name>
</gene>
<accession>A0A0P6W1C3</accession>
<protein>
    <recommendedName>
        <fullName evidence="3">Glycosyl transferase family 2</fullName>
    </recommendedName>
</protein>
<name>A0A0P6W1C3_9HYPH</name>
<dbReference type="STRING" id="665126.ABB55_06760"/>
<evidence type="ECO:0008006" key="3">
    <source>
        <dbReference type="Google" id="ProtNLM"/>
    </source>
</evidence>
<sequence>MTEVDPAARPVLVILRAGDRSLHPGWLAGAPPETRTWDLHLSYFGNDPDPFPDRPADVTVSFEKGSKATGTVACLAGLGARLDRYRFIWLPDDDLAADLPTLNRFFAIVAEYDLDIAQPALGPGSFVNHRITSQRPEYRLRFTDFAEIMALGLSQRAFRICRPYFDRSVSSWGLDFLFPKLIGYPDRKIAIVDETPVVHTRPGGKGPNIALVRGEGVTPGQELRRIEKDFGIVRSRKNLAAIPLGGGAPIVFPPAKE</sequence>
<reference evidence="1 2" key="2">
    <citation type="submission" date="2015-10" db="EMBL/GenBank/DDBJ databases">
        <title>Draft Genome Sequence of Prosthecomicrobium hirschii ATCC 27832.</title>
        <authorList>
            <person name="Daniel J."/>
            <person name="Givan S.A."/>
            <person name="Brun Y.V."/>
            <person name="Brown P.J."/>
        </authorList>
    </citation>
    <scope>NUCLEOTIDE SEQUENCE [LARGE SCALE GENOMIC DNA]</scope>
    <source>
        <strain evidence="1 2">16</strain>
    </source>
</reference>
<dbReference type="EMBL" id="LJYW01000001">
    <property type="protein sequence ID" value="KPL51963.1"/>
    <property type="molecule type" value="Genomic_DNA"/>
</dbReference>
<proteinExistence type="predicted"/>
<reference evidence="1 2" key="1">
    <citation type="submission" date="2015-09" db="EMBL/GenBank/DDBJ databases">
        <authorList>
            <person name="Jackson K.R."/>
            <person name="Lunt B.L."/>
            <person name="Fisher J.N.B."/>
            <person name="Gardner A.V."/>
            <person name="Bailey M.E."/>
            <person name="Deus L.M."/>
            <person name="Earl A.S."/>
            <person name="Gibby P.D."/>
            <person name="Hartmann K.A."/>
            <person name="Liu J.E."/>
            <person name="Manci A.M."/>
            <person name="Nielsen D.A."/>
            <person name="Solomon M.B."/>
            <person name="Breakwell D.P."/>
            <person name="Burnett S.H."/>
            <person name="Grose J.H."/>
        </authorList>
    </citation>
    <scope>NUCLEOTIDE SEQUENCE [LARGE SCALE GENOMIC DNA]</scope>
    <source>
        <strain evidence="1 2">16</strain>
    </source>
</reference>
<dbReference type="InterPro" id="IPR007877">
    <property type="entry name" value="DUF707"/>
</dbReference>
<dbReference type="Pfam" id="PF05212">
    <property type="entry name" value="DUF707"/>
    <property type="match status" value="1"/>
</dbReference>
<keyword evidence="2" id="KW-1185">Reference proteome</keyword>
<dbReference type="Proteomes" id="UP000048984">
    <property type="component" value="Unassembled WGS sequence"/>
</dbReference>
<organism evidence="1 2">
    <name type="scientific">Prosthecodimorpha hirschii</name>
    <dbReference type="NCBI Taxonomy" id="665126"/>
    <lineage>
        <taxon>Bacteria</taxon>
        <taxon>Pseudomonadati</taxon>
        <taxon>Pseudomonadota</taxon>
        <taxon>Alphaproteobacteria</taxon>
        <taxon>Hyphomicrobiales</taxon>
        <taxon>Ancalomicrobiaceae</taxon>
        <taxon>Prosthecodimorpha</taxon>
    </lineage>
</organism>
<dbReference type="RefSeq" id="WP_054358126.1">
    <property type="nucleotide sequence ID" value="NZ_LJYW01000001.1"/>
</dbReference>